<dbReference type="EMBL" id="SELW01000463">
    <property type="protein sequence ID" value="TID26241.1"/>
    <property type="molecule type" value="Genomic_DNA"/>
</dbReference>
<keyword evidence="5" id="KW-1185">Reference proteome</keyword>
<dbReference type="OrthoDB" id="10256179at2759"/>
<name>A0A4T0X0E0_9ASCO</name>
<keyword evidence="3" id="KW-1133">Transmembrane helix</keyword>
<evidence type="ECO:0000256" key="3">
    <source>
        <dbReference type="SAM" id="Phobius"/>
    </source>
</evidence>
<dbReference type="STRING" id="52247.A0A4T0X0E0"/>
<dbReference type="PROSITE" id="PS50012">
    <property type="entry name" value="RCC1_3"/>
    <property type="match status" value="3"/>
</dbReference>
<dbReference type="GO" id="GO:0005743">
    <property type="term" value="C:mitochondrial inner membrane"/>
    <property type="evidence" value="ECO:0007669"/>
    <property type="project" value="TreeGrafter"/>
</dbReference>
<evidence type="ECO:0000313" key="5">
    <source>
        <dbReference type="Proteomes" id="UP000307173"/>
    </source>
</evidence>
<feature type="compositionally biased region" description="Low complexity" evidence="2">
    <location>
        <begin position="7"/>
        <end position="17"/>
    </location>
</feature>
<feature type="region of interest" description="Disordered" evidence="2">
    <location>
        <begin position="1"/>
        <end position="22"/>
    </location>
</feature>
<accession>A0A4T0X0E0</accession>
<dbReference type="Gene3D" id="2.130.10.30">
    <property type="entry name" value="Regulator of chromosome condensation 1/beta-lactamase-inhibitor protein II"/>
    <property type="match status" value="1"/>
</dbReference>
<dbReference type="SUPFAM" id="SSF50985">
    <property type="entry name" value="RCC1/BLIP-II"/>
    <property type="match status" value="1"/>
</dbReference>
<dbReference type="Pfam" id="PF13540">
    <property type="entry name" value="RCC1_2"/>
    <property type="match status" value="2"/>
</dbReference>
<proteinExistence type="predicted"/>
<dbReference type="InterPro" id="IPR053245">
    <property type="entry name" value="MitoProcess-Associated"/>
</dbReference>
<dbReference type="AlphaFoldDB" id="A0A4T0X0E0"/>
<reference evidence="4 5" key="1">
    <citation type="journal article" date="2019" name="Front. Genet.">
        <title>Whole-Genome Sequencing of the Opportunistic Yeast Pathogen Candida inconspicua Uncovers Its Hybrid Origin.</title>
        <authorList>
            <person name="Mixao V."/>
            <person name="Hansen A.P."/>
            <person name="Saus E."/>
            <person name="Boekhout T."/>
            <person name="Lass-Florl C."/>
            <person name="Gabaldon T."/>
        </authorList>
    </citation>
    <scope>NUCLEOTIDE SEQUENCE [LARGE SCALE GENOMIC DNA]</scope>
    <source>
        <strain evidence="4 5">CBS 180</strain>
    </source>
</reference>
<organism evidence="4 5">
    <name type="scientific">Pichia inconspicua</name>
    <dbReference type="NCBI Taxonomy" id="52247"/>
    <lineage>
        <taxon>Eukaryota</taxon>
        <taxon>Fungi</taxon>
        <taxon>Dikarya</taxon>
        <taxon>Ascomycota</taxon>
        <taxon>Saccharomycotina</taxon>
        <taxon>Pichiomycetes</taxon>
        <taxon>Pichiales</taxon>
        <taxon>Pichiaceae</taxon>
        <taxon>Pichia</taxon>
    </lineage>
</organism>
<comment type="caution">
    <text evidence="4">The sequence shown here is derived from an EMBL/GenBank/DDBJ whole genome shotgun (WGS) entry which is preliminary data.</text>
</comment>
<feature type="repeat" description="RCC1" evidence="1">
    <location>
        <begin position="326"/>
        <end position="387"/>
    </location>
</feature>
<protein>
    <submittedName>
        <fullName evidence="4">Uncharacterized protein</fullName>
    </submittedName>
</protein>
<evidence type="ECO:0000256" key="2">
    <source>
        <dbReference type="SAM" id="MobiDB-lite"/>
    </source>
</evidence>
<feature type="repeat" description="RCC1" evidence="1">
    <location>
        <begin position="486"/>
        <end position="550"/>
    </location>
</feature>
<dbReference type="PANTHER" id="PTHR47563:SF1">
    <property type="entry name" value="PROTEIN FMP25, MITOCHONDRIAL"/>
    <property type="match status" value="1"/>
</dbReference>
<dbReference type="PANTHER" id="PTHR47563">
    <property type="entry name" value="PROTEIN FMP25, MITOCHONDRIAL"/>
    <property type="match status" value="1"/>
</dbReference>
<gene>
    <name evidence="4" type="ORF">CANINC_002773</name>
</gene>
<feature type="repeat" description="RCC1" evidence="1">
    <location>
        <begin position="420"/>
        <end position="485"/>
    </location>
</feature>
<keyword evidence="3" id="KW-0472">Membrane</keyword>
<dbReference type="GO" id="GO:0034551">
    <property type="term" value="P:mitochondrial respiratory chain complex III assembly"/>
    <property type="evidence" value="ECO:0007669"/>
    <property type="project" value="TreeGrafter"/>
</dbReference>
<feature type="transmembrane region" description="Helical" evidence="3">
    <location>
        <begin position="32"/>
        <end position="50"/>
    </location>
</feature>
<sequence>MNEDFSKGSSQQDSHSSTSDEKTLQLTQRFKLLTAGLAAIGLTIAALNIYQNWSFIKSYFGGDNLESFDAMYERIKDKKQKKQLALEKYSKEITNPNGIDVPGVYICGNNQNQLISTEKDYDYVPVFKRLDVFDNFIVKDVAIGDSSGALINHKGDLYQWGLGYNGDSKKPTLKGKHLKRVQISNNAVYVLAENGDVLYLPENAELQKEIRTKEKGWLGSYDVNYSKLQINTKIADIAAGKEHLILKDINGAVYTTATGLDDSKIDKSNGQFGLPEFSQFDDPPKVNEVHEVVLLNKYMKNDQVLKRQFSKVAAGDYFSLCLDKSGVVWAFGKNTFGAVGSTINYDSEIIPYPTQVQFISSHFKRNEFPRCIDIYAGGETAFATFASSNMYEIFEKSLRASDTFNKKFTFDDLESAEQDKLHLSWGHGLKGELGLGHFIHGSYEPKKIKVLNEIKEFNEVTNKLEKIGVKRWSCGKNHCVVTLGNNDVYVWGDNEFGQLGNGKKIRAAAPITIPSILEPNKQTKDKFAKFNNRLQLYDNGKIHQEIVAGRDTTAIVYKKNE</sequence>
<evidence type="ECO:0000256" key="1">
    <source>
        <dbReference type="PROSITE-ProRule" id="PRU00235"/>
    </source>
</evidence>
<dbReference type="InterPro" id="IPR000408">
    <property type="entry name" value="Reg_chr_condens"/>
</dbReference>
<dbReference type="InterPro" id="IPR009091">
    <property type="entry name" value="RCC1/BLIP-II"/>
</dbReference>
<dbReference type="Proteomes" id="UP000307173">
    <property type="component" value="Unassembled WGS sequence"/>
</dbReference>
<evidence type="ECO:0000313" key="4">
    <source>
        <dbReference type="EMBL" id="TID26241.1"/>
    </source>
</evidence>
<keyword evidence="3" id="KW-0812">Transmembrane</keyword>